<dbReference type="EMBL" id="LAZR01000319">
    <property type="protein sequence ID" value="KKN74889.1"/>
    <property type="molecule type" value="Genomic_DNA"/>
</dbReference>
<comment type="caution">
    <text evidence="1">The sequence shown here is derived from an EMBL/GenBank/DDBJ whole genome shotgun (WGS) entry which is preliminary data.</text>
</comment>
<evidence type="ECO:0000313" key="1">
    <source>
        <dbReference type="EMBL" id="KKN74889.1"/>
    </source>
</evidence>
<accession>A0A0F9T6S6</accession>
<name>A0A0F9T6S6_9ZZZZ</name>
<gene>
    <name evidence="1" type="ORF">LCGC14_0386380</name>
</gene>
<dbReference type="AlphaFoldDB" id="A0A0F9T6S6"/>
<protein>
    <recommendedName>
        <fullName evidence="2">DNA cytosine methyltransferase</fullName>
    </recommendedName>
</protein>
<evidence type="ECO:0008006" key="2">
    <source>
        <dbReference type="Google" id="ProtNLM"/>
    </source>
</evidence>
<reference evidence="1" key="1">
    <citation type="journal article" date="2015" name="Nature">
        <title>Complex archaea that bridge the gap between prokaryotes and eukaryotes.</title>
        <authorList>
            <person name="Spang A."/>
            <person name="Saw J.H."/>
            <person name="Jorgensen S.L."/>
            <person name="Zaremba-Niedzwiedzka K."/>
            <person name="Martijn J."/>
            <person name="Lind A.E."/>
            <person name="van Eijk R."/>
            <person name="Schleper C."/>
            <person name="Guy L."/>
            <person name="Ettema T.J."/>
        </authorList>
    </citation>
    <scope>NUCLEOTIDE SEQUENCE</scope>
</reference>
<organism evidence="1">
    <name type="scientific">marine sediment metagenome</name>
    <dbReference type="NCBI Taxonomy" id="412755"/>
    <lineage>
        <taxon>unclassified sequences</taxon>
        <taxon>metagenomes</taxon>
        <taxon>ecological metagenomes</taxon>
    </lineage>
</organism>
<proteinExistence type="predicted"/>
<sequence>MKVLVACEFSGVVRDAFARRGHDAWSCDLEPSEAGGSHLQFDVRDAILDWDWDLMIAHPPCPYLSRSGVRWLYEQPGRWELMREAAQFFKALWEANIPKIAIENPIPHRYGIEPLAGRYSQIIQPWQFGHGEVKATCLWLKGLPLLEPTNVVDGRVPRVHYEGPGKDRWKNRSRTYYGIAEAMAEQWGGPVTT</sequence>